<feature type="transmembrane region" description="Helical" evidence="1">
    <location>
        <begin position="6"/>
        <end position="25"/>
    </location>
</feature>
<evidence type="ECO:0000313" key="2">
    <source>
        <dbReference type="EMBL" id="GAG69564.1"/>
    </source>
</evidence>
<sequence length="106" mass="12787">MNRKTILLIAIIGVVIVGVSYLVALQFRGRWIYVHELEGEYDISDYQFHNLTDENMERFPFLLESIQNNNDVHISEEDYNELLDFLNNSMYIEWENRYYDVQIRMS</sequence>
<reference evidence="2" key="1">
    <citation type="journal article" date="2014" name="Front. Microbiol.">
        <title>High frequency of phylogenetically diverse reductive dehalogenase-homologous genes in deep subseafloor sedimentary metagenomes.</title>
        <authorList>
            <person name="Kawai M."/>
            <person name="Futagami T."/>
            <person name="Toyoda A."/>
            <person name="Takaki Y."/>
            <person name="Nishi S."/>
            <person name="Hori S."/>
            <person name="Arai W."/>
            <person name="Tsubouchi T."/>
            <person name="Morono Y."/>
            <person name="Uchiyama I."/>
            <person name="Ito T."/>
            <person name="Fujiyama A."/>
            <person name="Inagaki F."/>
            <person name="Takami H."/>
        </authorList>
    </citation>
    <scope>NUCLEOTIDE SEQUENCE</scope>
    <source>
        <strain evidence="2">Expedition CK06-06</strain>
    </source>
</reference>
<protein>
    <submittedName>
        <fullName evidence="2">Uncharacterized protein</fullName>
    </submittedName>
</protein>
<comment type="caution">
    <text evidence="2">The sequence shown here is derived from an EMBL/GenBank/DDBJ whole genome shotgun (WGS) entry which is preliminary data.</text>
</comment>
<accession>X0ZJK1</accession>
<keyword evidence="1" id="KW-0812">Transmembrane</keyword>
<evidence type="ECO:0000256" key="1">
    <source>
        <dbReference type="SAM" id="Phobius"/>
    </source>
</evidence>
<dbReference type="AlphaFoldDB" id="X0ZJK1"/>
<keyword evidence="1" id="KW-0472">Membrane</keyword>
<organism evidence="2">
    <name type="scientific">marine sediment metagenome</name>
    <dbReference type="NCBI Taxonomy" id="412755"/>
    <lineage>
        <taxon>unclassified sequences</taxon>
        <taxon>metagenomes</taxon>
        <taxon>ecological metagenomes</taxon>
    </lineage>
</organism>
<dbReference type="EMBL" id="BART01006776">
    <property type="protein sequence ID" value="GAG69564.1"/>
    <property type="molecule type" value="Genomic_DNA"/>
</dbReference>
<name>X0ZJK1_9ZZZZ</name>
<gene>
    <name evidence="2" type="ORF">S01H4_15456</name>
</gene>
<proteinExistence type="predicted"/>
<keyword evidence="1" id="KW-1133">Transmembrane helix</keyword>